<reference evidence="4" key="1">
    <citation type="submission" date="2021-01" db="EMBL/GenBank/DDBJ databases">
        <title>Whole genome shotgun sequence of Planobispora rosea NBRC 15558.</title>
        <authorList>
            <person name="Komaki H."/>
            <person name="Tamura T."/>
        </authorList>
    </citation>
    <scope>NUCLEOTIDE SEQUENCE</scope>
    <source>
        <strain evidence="4">NBRC 15558</strain>
    </source>
</reference>
<dbReference type="InterPro" id="IPR023365">
    <property type="entry name" value="Sortase_dom-sf"/>
</dbReference>
<keyword evidence="1" id="KW-0378">Hydrolase</keyword>
<dbReference type="NCBIfam" id="NF033748">
    <property type="entry name" value="class_F_sortase"/>
    <property type="match status" value="1"/>
</dbReference>
<proteinExistence type="predicted"/>
<feature type="transmembrane region" description="Helical" evidence="3">
    <location>
        <begin position="36"/>
        <end position="62"/>
    </location>
</feature>
<evidence type="ECO:0000256" key="3">
    <source>
        <dbReference type="SAM" id="Phobius"/>
    </source>
</evidence>
<evidence type="ECO:0000256" key="2">
    <source>
        <dbReference type="SAM" id="MobiDB-lite"/>
    </source>
</evidence>
<feature type="compositionally biased region" description="Low complexity" evidence="2">
    <location>
        <begin position="101"/>
        <end position="118"/>
    </location>
</feature>
<dbReference type="InterPro" id="IPR042001">
    <property type="entry name" value="Sortase_F"/>
</dbReference>
<gene>
    <name evidence="4" type="ORF">Pro02_52480</name>
</gene>
<dbReference type="InterPro" id="IPR005754">
    <property type="entry name" value="Sortase"/>
</dbReference>
<dbReference type="CDD" id="cd05829">
    <property type="entry name" value="Sortase_F"/>
    <property type="match status" value="1"/>
</dbReference>
<evidence type="ECO:0000256" key="1">
    <source>
        <dbReference type="ARBA" id="ARBA00022801"/>
    </source>
</evidence>
<dbReference type="Pfam" id="PF04203">
    <property type="entry name" value="Sortase"/>
    <property type="match status" value="1"/>
</dbReference>
<name>A0A8J3WEY7_PLARO</name>
<dbReference type="RefSeq" id="WP_189243896.1">
    <property type="nucleotide sequence ID" value="NZ_BMQP01000055.1"/>
</dbReference>
<keyword evidence="5" id="KW-1185">Reference proteome</keyword>
<dbReference type="AlphaFoldDB" id="A0A8J3WEY7"/>
<accession>A0A8J3WEY7</accession>
<keyword evidence="3" id="KW-0812">Transmembrane</keyword>
<evidence type="ECO:0000313" key="4">
    <source>
        <dbReference type="EMBL" id="GIH86840.1"/>
    </source>
</evidence>
<organism evidence="4 5">
    <name type="scientific">Planobispora rosea</name>
    <dbReference type="NCBI Taxonomy" id="35762"/>
    <lineage>
        <taxon>Bacteria</taxon>
        <taxon>Bacillati</taxon>
        <taxon>Actinomycetota</taxon>
        <taxon>Actinomycetes</taxon>
        <taxon>Streptosporangiales</taxon>
        <taxon>Streptosporangiaceae</taxon>
        <taxon>Planobispora</taxon>
    </lineage>
</organism>
<feature type="compositionally biased region" description="Low complexity" evidence="2">
    <location>
        <begin position="83"/>
        <end position="95"/>
    </location>
</feature>
<comment type="caution">
    <text evidence="4">The sequence shown here is derived from an EMBL/GenBank/DDBJ whole genome shotgun (WGS) entry which is preliminary data.</text>
</comment>
<dbReference type="Proteomes" id="UP000655044">
    <property type="component" value="Unassembled WGS sequence"/>
</dbReference>
<keyword evidence="3" id="KW-0472">Membrane</keyword>
<dbReference type="Gene3D" id="2.40.260.10">
    <property type="entry name" value="Sortase"/>
    <property type="match status" value="1"/>
</dbReference>
<feature type="region of interest" description="Disordered" evidence="2">
    <location>
        <begin position="1"/>
        <end position="30"/>
    </location>
</feature>
<feature type="region of interest" description="Disordered" evidence="2">
    <location>
        <begin position="83"/>
        <end position="147"/>
    </location>
</feature>
<feature type="compositionally biased region" description="Pro residues" evidence="2">
    <location>
        <begin position="138"/>
        <end position="147"/>
    </location>
</feature>
<evidence type="ECO:0008006" key="6">
    <source>
        <dbReference type="Google" id="ProtNLM"/>
    </source>
</evidence>
<protein>
    <recommendedName>
        <fullName evidence="6">Class F sortase</fullName>
    </recommendedName>
</protein>
<evidence type="ECO:0000313" key="5">
    <source>
        <dbReference type="Proteomes" id="UP000655044"/>
    </source>
</evidence>
<dbReference type="EMBL" id="BOOI01000050">
    <property type="protein sequence ID" value="GIH86840.1"/>
    <property type="molecule type" value="Genomic_DNA"/>
</dbReference>
<keyword evidence="3" id="KW-1133">Transmembrane helix</keyword>
<sequence>MYPGSPYGGTPDPYQGHPTPQGHVPAPGGKGRGRGILLPALLVIGSLGGVGLVMAGLLTYFAPAAEEEVYGPPAPEAVAQVQPQPVPGQEQGQPGQPQPVSPDQQPAQVQEQEQNPAALPEQVGPGGLDVPLTAAAPTAPPPLPVVMPPEPLKSTGVSPRKIAISKIGVLTTLMPLGVDAKQAIQTPPLSKPGLAGWYRYGPVPGQQGPSVILGHVNANGRAAVFSRLRELRRGDKIKVSRSDGKIAEFTVDGVEQVSKKAFPSKRVYGNTGEATLRLITCGGVYNPKTRHYTDNIIVYATLSATRRA</sequence>
<dbReference type="GO" id="GO:0016787">
    <property type="term" value="F:hydrolase activity"/>
    <property type="evidence" value="ECO:0007669"/>
    <property type="project" value="UniProtKB-KW"/>
</dbReference>
<dbReference type="SUPFAM" id="SSF63817">
    <property type="entry name" value="Sortase"/>
    <property type="match status" value="1"/>
</dbReference>